<dbReference type="RefSeq" id="XP_038781660.1">
    <property type="nucleotide sequence ID" value="XM_038935656.1"/>
</dbReference>
<comment type="caution">
    <text evidence="3">The sequence shown here is derived from an EMBL/GenBank/DDBJ whole genome shotgun (WGS) entry which is preliminary data.</text>
</comment>
<keyword evidence="1" id="KW-0175">Coiled coil</keyword>
<feature type="domain" description="Heterokaryon incompatibility" evidence="2">
    <location>
        <begin position="46"/>
        <end position="203"/>
    </location>
</feature>
<dbReference type="EMBL" id="JAAABM010000023">
    <property type="protein sequence ID" value="KAF7671284.1"/>
    <property type="molecule type" value="Genomic_DNA"/>
</dbReference>
<dbReference type="GeneID" id="62208834"/>
<reference evidence="3" key="2">
    <citation type="submission" date="2020-08" db="EMBL/GenBank/DDBJ databases">
        <title>Draft Genome Sequence of Cumin Blight Pathogen Alternaria burnsii.</title>
        <authorList>
            <person name="Feng Z."/>
        </authorList>
    </citation>
    <scope>NUCLEOTIDE SEQUENCE</scope>
    <source>
        <strain evidence="3">CBS107.38</strain>
    </source>
</reference>
<dbReference type="PANTHER" id="PTHR24148:SF64">
    <property type="entry name" value="HETEROKARYON INCOMPATIBILITY DOMAIN-CONTAINING PROTEIN"/>
    <property type="match status" value="1"/>
</dbReference>
<evidence type="ECO:0000256" key="1">
    <source>
        <dbReference type="SAM" id="Coils"/>
    </source>
</evidence>
<dbReference type="Pfam" id="PF26639">
    <property type="entry name" value="Het-6_barrel"/>
    <property type="match status" value="1"/>
</dbReference>
<organism evidence="3 4">
    <name type="scientific">Alternaria burnsii</name>
    <dbReference type="NCBI Taxonomy" id="1187904"/>
    <lineage>
        <taxon>Eukaryota</taxon>
        <taxon>Fungi</taxon>
        <taxon>Dikarya</taxon>
        <taxon>Ascomycota</taxon>
        <taxon>Pezizomycotina</taxon>
        <taxon>Dothideomycetes</taxon>
        <taxon>Pleosporomycetidae</taxon>
        <taxon>Pleosporales</taxon>
        <taxon>Pleosporineae</taxon>
        <taxon>Pleosporaceae</taxon>
        <taxon>Alternaria</taxon>
        <taxon>Alternaria sect. Alternaria</taxon>
    </lineage>
</organism>
<feature type="coiled-coil region" evidence="1">
    <location>
        <begin position="158"/>
        <end position="192"/>
    </location>
</feature>
<keyword evidence="4" id="KW-1185">Reference proteome</keyword>
<proteinExistence type="predicted"/>
<dbReference type="PANTHER" id="PTHR24148">
    <property type="entry name" value="ANKYRIN REPEAT DOMAIN-CONTAINING PROTEIN 39 HOMOLOG-RELATED"/>
    <property type="match status" value="1"/>
</dbReference>
<dbReference type="InterPro" id="IPR052895">
    <property type="entry name" value="HetReg/Transcr_Mod"/>
</dbReference>
<reference evidence="3" key="1">
    <citation type="submission" date="2020-01" db="EMBL/GenBank/DDBJ databases">
        <authorList>
            <person name="Feng Z.H.Z."/>
        </authorList>
    </citation>
    <scope>NUCLEOTIDE SEQUENCE</scope>
    <source>
        <strain evidence="3">CBS107.38</strain>
    </source>
</reference>
<dbReference type="InterPro" id="IPR010730">
    <property type="entry name" value="HET"/>
</dbReference>
<accession>A0A8H7E994</accession>
<name>A0A8H7E994_9PLEO</name>
<evidence type="ECO:0000313" key="4">
    <source>
        <dbReference type="Proteomes" id="UP000596902"/>
    </source>
</evidence>
<evidence type="ECO:0000259" key="2">
    <source>
        <dbReference type="Pfam" id="PF06985"/>
    </source>
</evidence>
<dbReference type="AlphaFoldDB" id="A0A8H7E994"/>
<dbReference type="Pfam" id="PF06985">
    <property type="entry name" value="HET"/>
    <property type="match status" value="1"/>
</dbReference>
<gene>
    <name evidence="3" type="ORF">GT037_010609</name>
</gene>
<dbReference type="Proteomes" id="UP000596902">
    <property type="component" value="Unassembled WGS sequence"/>
</dbReference>
<sequence length="634" mass="71650">MADSGFQYQPLQEGETTRLLTLLPGERLDALRGTLEVVSIDCTGDYEALSYVWADPGPPHVAYEILICEGEKDVKLLTLRGGSIFAALRQLRLPDKPRRIWADQCCINQDDLKERSQQVHLMNKLYRNATRVVVWLGMDTANEAADAFSLIHELDEALQRREEQVHVEKEAVKRLEQHLQENRLTLQALTDRSWFKRGWIVQEIGTETPATMMWGDAMIDWKLLAVVCERLKSYHELRSSSGIRTSDISFLYRRFIEPDESTHHANRFNLVYELQRSRHLQFTDPKDRVFAFLGHFSVLSHHSLGCGPVTLNVDYTKNVKQTYTNVAVQLLRANSSTACILLAAVQHPRRSLPSACTTEAEAELFWDSWLREEKTLPSWVPDWTWSEGIILAEPICPHYAHGSSIAQLEVLTQADVKPELRIGGVEIDTIVGCSQPLLGNDFYRKKAPDGPPAIVERLWHELCGEQCFNLAQAYVNGQSAFFALMQTLSNGCVQAAGHDCTLYHEIPETLWLQKAARYIVETLRKCEIGEDVVEAAKAVGAEQDREKWSRWASSASDGRVFARTDKGYYVLGPSALEPGDVVCVLFGSKVPFCLRPMGSRRLLVGECYVHGLMKGEAKDMLDRGTLDSRVFRIA</sequence>
<evidence type="ECO:0000313" key="3">
    <source>
        <dbReference type="EMBL" id="KAF7671284.1"/>
    </source>
</evidence>
<protein>
    <recommendedName>
        <fullName evidence="2">Heterokaryon incompatibility domain-containing protein</fullName>
    </recommendedName>
</protein>